<evidence type="ECO:0000256" key="2">
    <source>
        <dbReference type="ARBA" id="ARBA00023315"/>
    </source>
</evidence>
<organism evidence="4 5">
    <name type="scientific">Paragemmobacter kunshanensis</name>
    <dbReference type="NCBI Taxonomy" id="2583234"/>
    <lineage>
        <taxon>Bacteria</taxon>
        <taxon>Pseudomonadati</taxon>
        <taxon>Pseudomonadota</taxon>
        <taxon>Alphaproteobacteria</taxon>
        <taxon>Rhodobacterales</taxon>
        <taxon>Paracoccaceae</taxon>
        <taxon>Paragemmobacter</taxon>
    </lineage>
</organism>
<evidence type="ECO:0000256" key="1">
    <source>
        <dbReference type="ARBA" id="ARBA00022679"/>
    </source>
</evidence>
<gene>
    <name evidence="4" type="ORF">G5V65_00460</name>
</gene>
<dbReference type="InterPro" id="IPR050680">
    <property type="entry name" value="YpeA/RimI_acetyltransf"/>
</dbReference>
<dbReference type="InterPro" id="IPR016181">
    <property type="entry name" value="Acyl_CoA_acyltransferase"/>
</dbReference>
<dbReference type="EMBL" id="JAALFE010000001">
    <property type="protein sequence ID" value="NGQ89349.1"/>
    <property type="molecule type" value="Genomic_DNA"/>
</dbReference>
<keyword evidence="5" id="KW-1185">Reference proteome</keyword>
<dbReference type="PANTHER" id="PTHR43420">
    <property type="entry name" value="ACETYLTRANSFERASE"/>
    <property type="match status" value="1"/>
</dbReference>
<dbReference type="InterPro" id="IPR000182">
    <property type="entry name" value="GNAT_dom"/>
</dbReference>
<comment type="caution">
    <text evidence="4">The sequence shown here is derived from an EMBL/GenBank/DDBJ whole genome shotgun (WGS) entry which is preliminary data.</text>
</comment>
<proteinExistence type="predicted"/>
<dbReference type="Gene3D" id="3.40.630.30">
    <property type="match status" value="1"/>
</dbReference>
<dbReference type="CDD" id="cd04301">
    <property type="entry name" value="NAT_SF"/>
    <property type="match status" value="1"/>
</dbReference>
<keyword evidence="2" id="KW-0012">Acyltransferase</keyword>
<name>A0A6M1THL3_9RHOB</name>
<dbReference type="SUPFAM" id="SSF55729">
    <property type="entry name" value="Acyl-CoA N-acyltransferases (Nat)"/>
    <property type="match status" value="1"/>
</dbReference>
<evidence type="ECO:0000313" key="5">
    <source>
        <dbReference type="Proteomes" id="UP000474758"/>
    </source>
</evidence>
<dbReference type="Proteomes" id="UP000474758">
    <property type="component" value="Unassembled WGS sequence"/>
</dbReference>
<sequence>MIRIEGGLPDHLRDEAAVLYWAAFGEKLGRVLGPERLALVFFARVMRADHCLTAYDREGRLVGLAGFKTERGTFAGGTEEDLRAVYGTFGGRWRAMVLRLLGSESDQARFLLDGLCVRPDCRGQGVGSALLQAFMAEGRARGFGAVRLDVVDTNWRARALYERQGFVVDRTSAIGPLRLIFRFNAAHSMVRPI</sequence>
<evidence type="ECO:0000313" key="4">
    <source>
        <dbReference type="EMBL" id="NGQ89349.1"/>
    </source>
</evidence>
<accession>A0A6M1THL3</accession>
<dbReference type="PROSITE" id="PS51186">
    <property type="entry name" value="GNAT"/>
    <property type="match status" value="1"/>
</dbReference>
<evidence type="ECO:0000259" key="3">
    <source>
        <dbReference type="PROSITE" id="PS51186"/>
    </source>
</evidence>
<dbReference type="AlphaFoldDB" id="A0A6M1THL3"/>
<keyword evidence="1 4" id="KW-0808">Transferase</keyword>
<dbReference type="GO" id="GO:0016747">
    <property type="term" value="F:acyltransferase activity, transferring groups other than amino-acyl groups"/>
    <property type="evidence" value="ECO:0007669"/>
    <property type="project" value="InterPro"/>
</dbReference>
<reference evidence="4 5" key="1">
    <citation type="submission" date="2020-02" db="EMBL/GenBank/DDBJ databases">
        <title>Rhodobacter translucens sp. nov., a novel bacterium isolated from activated sludge.</title>
        <authorList>
            <person name="Liu J."/>
        </authorList>
    </citation>
    <scope>NUCLEOTIDE SEQUENCE [LARGE SCALE GENOMIC DNA]</scope>
    <source>
        <strain evidence="4 5">HX-7-19</strain>
    </source>
</reference>
<dbReference type="Pfam" id="PF00583">
    <property type="entry name" value="Acetyltransf_1"/>
    <property type="match status" value="1"/>
</dbReference>
<feature type="domain" description="N-acetyltransferase" evidence="3">
    <location>
        <begin position="10"/>
        <end position="193"/>
    </location>
</feature>
<protein>
    <submittedName>
        <fullName evidence="4">GNAT family N-acetyltransferase</fullName>
    </submittedName>
</protein>
<dbReference type="RefSeq" id="WP_165046458.1">
    <property type="nucleotide sequence ID" value="NZ_JAALFE010000001.1"/>
</dbReference>